<dbReference type="CDD" id="cd02205">
    <property type="entry name" value="CBS_pair_SF"/>
    <property type="match status" value="1"/>
</dbReference>
<dbReference type="Pfam" id="PF00571">
    <property type="entry name" value="CBS"/>
    <property type="match status" value="2"/>
</dbReference>
<reference evidence="1 2" key="1">
    <citation type="submission" date="2016-04" db="EMBL/GenBank/DDBJ databases">
        <title>Complete genome sequence of Fictibacillus phosphorivorans G25-29, a strain toxic to nematodes.</title>
        <authorList>
            <person name="Zheng Z."/>
        </authorList>
    </citation>
    <scope>NUCLEOTIDE SEQUENCE [LARGE SCALE GENOMIC DNA]</scope>
    <source>
        <strain evidence="1 2">G25-29</strain>
    </source>
</reference>
<evidence type="ECO:0000313" key="2">
    <source>
        <dbReference type="Proteomes" id="UP000076623"/>
    </source>
</evidence>
<dbReference type="InterPro" id="IPR017036">
    <property type="entry name" value="Lmo0553-like"/>
</dbReference>
<gene>
    <name evidence="1" type="ORF">ABE65_009715</name>
</gene>
<dbReference type="AlphaFoldDB" id="A0A160ILJ6"/>
<dbReference type="Gene3D" id="3.10.580.10">
    <property type="entry name" value="CBS-domain"/>
    <property type="match status" value="1"/>
</dbReference>
<dbReference type="SUPFAM" id="SSF54631">
    <property type="entry name" value="CBS-domain pair"/>
    <property type="match status" value="1"/>
</dbReference>
<dbReference type="OrthoDB" id="1706107at2"/>
<organism evidence="1 2">
    <name type="scientific">Fictibacillus phosphorivorans</name>
    <dbReference type="NCBI Taxonomy" id="1221500"/>
    <lineage>
        <taxon>Bacteria</taxon>
        <taxon>Bacillati</taxon>
        <taxon>Bacillota</taxon>
        <taxon>Bacilli</taxon>
        <taxon>Bacillales</taxon>
        <taxon>Fictibacillaceae</taxon>
        <taxon>Fictibacillus</taxon>
    </lineage>
</organism>
<dbReference type="EMBL" id="CP015378">
    <property type="protein sequence ID" value="ANC77063.1"/>
    <property type="molecule type" value="Genomic_DNA"/>
</dbReference>
<name>A0A160ILJ6_9BACL</name>
<dbReference type="NCBIfam" id="NF038387">
    <property type="entry name" value="CBS_CbpA"/>
    <property type="match status" value="1"/>
</dbReference>
<protein>
    <submittedName>
        <fullName evidence="1">Uncharacterized protein</fullName>
    </submittedName>
</protein>
<dbReference type="KEGG" id="fpn:ABE65_009715"/>
<proteinExistence type="predicted"/>
<dbReference type="STRING" id="1221500.ABE65_009715"/>
<dbReference type="InterPro" id="IPR046342">
    <property type="entry name" value="CBS_dom_sf"/>
</dbReference>
<dbReference type="PIRSF" id="PIRSF035040">
    <property type="entry name" value="UCP035040_CBS_Lmo0553"/>
    <property type="match status" value="1"/>
</dbReference>
<sequence>MKVKSNYLTKSKVTYVTENMSISEARYTIIQSGYRCIPVLDESEQKFVGLLFKETTSDYIIDNVGSVKDHVSRIVEEKDAFIHENTAYFKVLFTIRRLPFMAVVDDDHNFLGIITHSKVMDILEDSYGIKKGGYSLTVSTTEGKGSLRKLFTAIHEEYNIEGVFTQDAGKQFLRRVVITFNESVSREEIDELVHRVEANGFKVADIEDLRTFSSVQ</sequence>
<keyword evidence="2" id="KW-1185">Reference proteome</keyword>
<dbReference type="Proteomes" id="UP000076623">
    <property type="component" value="Chromosome"/>
</dbReference>
<dbReference type="PROSITE" id="PS51371">
    <property type="entry name" value="CBS"/>
    <property type="match status" value="1"/>
</dbReference>
<dbReference type="InterPro" id="IPR000644">
    <property type="entry name" value="CBS_dom"/>
</dbReference>
<evidence type="ECO:0000313" key="1">
    <source>
        <dbReference type="EMBL" id="ANC77063.1"/>
    </source>
</evidence>
<accession>A0A160ILJ6</accession>
<dbReference type="RefSeq" id="WP_066394129.1">
    <property type="nucleotide sequence ID" value="NZ_CP015378.1"/>
</dbReference>